<evidence type="ECO:0000256" key="7">
    <source>
        <dbReference type="ARBA" id="ARBA00023098"/>
    </source>
</evidence>
<dbReference type="PANTHER" id="PTHR24322:SF736">
    <property type="entry name" value="RETINOL DEHYDROGENASE 10"/>
    <property type="match status" value="1"/>
</dbReference>
<comment type="function">
    <text evidence="9">Catalyzes the reduction of all-trans-retinal to all-trans-retinol in the presence of NADPH.</text>
</comment>
<dbReference type="GO" id="GO:0052650">
    <property type="term" value="F:all-trans-retinol dehydrogenase (NADP+) activity"/>
    <property type="evidence" value="ECO:0007669"/>
    <property type="project" value="UniProtKB-ARBA"/>
</dbReference>
<dbReference type="InterPro" id="IPR002347">
    <property type="entry name" value="SDR_fam"/>
</dbReference>
<reference evidence="14" key="1">
    <citation type="submission" date="2015-09" db="EMBL/GenBank/DDBJ databases">
        <authorList>
            <person name="Fill T.P."/>
            <person name="Baretta J.F."/>
            <person name="de Almeida L.G."/>
            <person name="Rocha M."/>
            <person name="de Souza D.H."/>
            <person name="Malavazi I."/>
            <person name="Cerdeira L.T."/>
            <person name="Hong H."/>
            <person name="Samborskyy M."/>
            <person name="de Vasconcelos A.T."/>
            <person name="Leadlay P."/>
            <person name="Rodrigues-Filho E."/>
        </authorList>
    </citation>
    <scope>NUCLEOTIDE SEQUENCE [LARGE SCALE GENOMIC DNA]</scope>
    <source>
        <strain evidence="14">LaBioMMi 136</strain>
    </source>
</reference>
<keyword evidence="6" id="KW-0560">Oxidoreductase</keyword>
<name>A0A1S9RAR3_PENBI</name>
<dbReference type="InterPro" id="IPR036291">
    <property type="entry name" value="NAD(P)-bd_dom_sf"/>
</dbReference>
<evidence type="ECO:0000256" key="8">
    <source>
        <dbReference type="ARBA" id="ARBA00023136"/>
    </source>
</evidence>
<protein>
    <recommendedName>
        <fullName evidence="10">Short-chain dehydrogenase/reductase 3</fullName>
    </recommendedName>
    <alternativeName>
        <fullName evidence="11">Retinal short-chain dehydrogenase/reductase 1</fullName>
    </alternativeName>
</protein>
<evidence type="ECO:0000256" key="12">
    <source>
        <dbReference type="RuleBase" id="RU000363"/>
    </source>
</evidence>
<evidence type="ECO:0000256" key="6">
    <source>
        <dbReference type="ARBA" id="ARBA00023002"/>
    </source>
</evidence>
<dbReference type="SUPFAM" id="SSF51735">
    <property type="entry name" value="NAD(P)-binding Rossmann-fold domains"/>
    <property type="match status" value="1"/>
</dbReference>
<keyword evidence="7" id="KW-0443">Lipid metabolism</keyword>
<comment type="subcellular location">
    <subcellularLocation>
        <location evidence="1">Membrane</location>
        <topology evidence="1">Multi-pass membrane protein</topology>
    </subcellularLocation>
</comment>
<dbReference type="FunFam" id="3.40.50.720:FF:000131">
    <property type="entry name" value="Short-chain dehydrogenase/reductase 3"/>
    <property type="match status" value="1"/>
</dbReference>
<sequence length="333" mass="36976">MLFKLPREGLTLEALFSPLKIVLQPLVTGGLLLILTWQPKKWHLLSGLATFAEVHAAQEWCAVLWGAGILYQTNRWLSRRYLNAFADNTEWDSTNELVVITGGSSGIGAAIRSRLASNGTRVIILDIQPPLEKIDNVFFYQTDISSSATIEQAAEKIRREHGDPTVLINNAGTGNDMLIVDQPTAETERIFNINILSHFHLVREFLPAMARQNHGHIVTVASMASFVTQGKNVSYACTKAAALAFHEGLTQELKHRYNAPKVRTTIVHPTLTRTPLVDHITRSQKSRNFCLEPETVRTLSLTRSTLERAPNSYCPVDSRLLGASAGFHPGFRS</sequence>
<evidence type="ECO:0000256" key="1">
    <source>
        <dbReference type="ARBA" id="ARBA00004141"/>
    </source>
</evidence>
<keyword evidence="5" id="KW-1133">Transmembrane helix</keyword>
<keyword evidence="4" id="KW-0521">NADP</keyword>
<dbReference type="Proteomes" id="UP000190744">
    <property type="component" value="Unassembled WGS sequence"/>
</dbReference>
<organism evidence="13 14">
    <name type="scientific">Penicillium brasilianum</name>
    <dbReference type="NCBI Taxonomy" id="104259"/>
    <lineage>
        <taxon>Eukaryota</taxon>
        <taxon>Fungi</taxon>
        <taxon>Dikarya</taxon>
        <taxon>Ascomycota</taxon>
        <taxon>Pezizomycotina</taxon>
        <taxon>Eurotiomycetes</taxon>
        <taxon>Eurotiomycetidae</taxon>
        <taxon>Eurotiales</taxon>
        <taxon>Aspergillaceae</taxon>
        <taxon>Penicillium</taxon>
    </lineage>
</organism>
<comment type="caution">
    <text evidence="13">The sequence shown here is derived from an EMBL/GenBank/DDBJ whole genome shotgun (WGS) entry which is preliminary data.</text>
</comment>
<dbReference type="AlphaFoldDB" id="A0A1S9RAR3"/>
<proteinExistence type="inferred from homology"/>
<comment type="similarity">
    <text evidence="2 12">Belongs to the short-chain dehydrogenases/reductases (SDR) family.</text>
</comment>
<evidence type="ECO:0000256" key="4">
    <source>
        <dbReference type="ARBA" id="ARBA00022857"/>
    </source>
</evidence>
<evidence type="ECO:0000256" key="9">
    <source>
        <dbReference type="ARBA" id="ARBA00059620"/>
    </source>
</evidence>
<gene>
    <name evidence="13" type="ORF">PEBR_38725</name>
</gene>
<dbReference type="PRINTS" id="PR00081">
    <property type="entry name" value="GDHRDH"/>
</dbReference>
<evidence type="ECO:0000256" key="10">
    <source>
        <dbReference type="ARBA" id="ARBA00068717"/>
    </source>
</evidence>
<evidence type="ECO:0000256" key="5">
    <source>
        <dbReference type="ARBA" id="ARBA00022989"/>
    </source>
</evidence>
<dbReference type="GO" id="GO:0016020">
    <property type="term" value="C:membrane"/>
    <property type="evidence" value="ECO:0007669"/>
    <property type="project" value="UniProtKB-SubCell"/>
</dbReference>
<keyword evidence="3" id="KW-0812">Transmembrane</keyword>
<evidence type="ECO:0000256" key="11">
    <source>
        <dbReference type="ARBA" id="ARBA00082544"/>
    </source>
</evidence>
<evidence type="ECO:0000256" key="2">
    <source>
        <dbReference type="ARBA" id="ARBA00006484"/>
    </source>
</evidence>
<accession>A0A1S9RAR3</accession>
<dbReference type="Pfam" id="PF00106">
    <property type="entry name" value="adh_short"/>
    <property type="match status" value="1"/>
</dbReference>
<dbReference type="Gene3D" id="3.40.50.720">
    <property type="entry name" value="NAD(P)-binding Rossmann-like Domain"/>
    <property type="match status" value="1"/>
</dbReference>
<evidence type="ECO:0000256" key="3">
    <source>
        <dbReference type="ARBA" id="ARBA00022692"/>
    </source>
</evidence>
<dbReference type="PANTHER" id="PTHR24322">
    <property type="entry name" value="PKSB"/>
    <property type="match status" value="1"/>
</dbReference>
<keyword evidence="8" id="KW-0472">Membrane</keyword>
<evidence type="ECO:0000313" key="13">
    <source>
        <dbReference type="EMBL" id="OOQ82501.1"/>
    </source>
</evidence>
<evidence type="ECO:0000313" key="14">
    <source>
        <dbReference type="Proteomes" id="UP000190744"/>
    </source>
</evidence>
<dbReference type="PRINTS" id="PR00080">
    <property type="entry name" value="SDRFAMILY"/>
</dbReference>
<dbReference type="EMBL" id="LJBN01000217">
    <property type="protein sequence ID" value="OOQ82501.1"/>
    <property type="molecule type" value="Genomic_DNA"/>
</dbReference>